<dbReference type="Proteomes" id="UP001141806">
    <property type="component" value="Unassembled WGS sequence"/>
</dbReference>
<feature type="region of interest" description="Disordered" evidence="1">
    <location>
        <begin position="1"/>
        <end position="56"/>
    </location>
</feature>
<gene>
    <name evidence="2" type="ORF">NE237_005454</name>
</gene>
<feature type="compositionally biased region" description="Basic and acidic residues" evidence="1">
    <location>
        <begin position="1"/>
        <end position="21"/>
    </location>
</feature>
<comment type="caution">
    <text evidence="2">The sequence shown here is derived from an EMBL/GenBank/DDBJ whole genome shotgun (WGS) entry which is preliminary data.</text>
</comment>
<name>A0A9Q0QUA7_9MAGN</name>
<reference evidence="2" key="1">
    <citation type="journal article" date="2023" name="Plant J.">
        <title>The genome of the king protea, Protea cynaroides.</title>
        <authorList>
            <person name="Chang J."/>
            <person name="Duong T.A."/>
            <person name="Schoeman C."/>
            <person name="Ma X."/>
            <person name="Roodt D."/>
            <person name="Barker N."/>
            <person name="Li Z."/>
            <person name="Van de Peer Y."/>
            <person name="Mizrachi E."/>
        </authorList>
    </citation>
    <scope>NUCLEOTIDE SEQUENCE</scope>
    <source>
        <tissue evidence="2">Young leaves</tissue>
    </source>
</reference>
<feature type="compositionally biased region" description="Polar residues" evidence="1">
    <location>
        <begin position="37"/>
        <end position="50"/>
    </location>
</feature>
<accession>A0A9Q0QUA7</accession>
<dbReference type="OrthoDB" id="1896642at2759"/>
<sequence length="184" mass="20997">MLHHIPTEEKEHGLSEDRNQEDQSQVLSKYHLLKTPSWGSSRKPTSSTSCVGPRLPSSSSLLEYLEVLDQLEAEKKRSAEWSKQDDEPWWEAPIDDHMGLHELQHLKMCMEELKKNVVKRADELVAKAANNSMCCVDLLGADKPTPYADYDSSFILPRDGEFSIESILSILALAENMWRERGEE</sequence>
<evidence type="ECO:0000256" key="1">
    <source>
        <dbReference type="SAM" id="MobiDB-lite"/>
    </source>
</evidence>
<dbReference type="AlphaFoldDB" id="A0A9Q0QUA7"/>
<evidence type="ECO:0000313" key="2">
    <source>
        <dbReference type="EMBL" id="KAJ4972355.1"/>
    </source>
</evidence>
<keyword evidence="3" id="KW-1185">Reference proteome</keyword>
<evidence type="ECO:0000313" key="3">
    <source>
        <dbReference type="Proteomes" id="UP001141806"/>
    </source>
</evidence>
<protein>
    <submittedName>
        <fullName evidence="2">Uncharacterized protein</fullName>
    </submittedName>
</protein>
<proteinExistence type="predicted"/>
<organism evidence="2 3">
    <name type="scientific">Protea cynaroides</name>
    <dbReference type="NCBI Taxonomy" id="273540"/>
    <lineage>
        <taxon>Eukaryota</taxon>
        <taxon>Viridiplantae</taxon>
        <taxon>Streptophyta</taxon>
        <taxon>Embryophyta</taxon>
        <taxon>Tracheophyta</taxon>
        <taxon>Spermatophyta</taxon>
        <taxon>Magnoliopsida</taxon>
        <taxon>Proteales</taxon>
        <taxon>Proteaceae</taxon>
        <taxon>Protea</taxon>
    </lineage>
</organism>
<dbReference type="EMBL" id="JAMYWD010000005">
    <property type="protein sequence ID" value="KAJ4972355.1"/>
    <property type="molecule type" value="Genomic_DNA"/>
</dbReference>